<accession>A0A5B7E7M2</accession>
<feature type="compositionally biased region" description="Basic and acidic residues" evidence="1">
    <location>
        <begin position="82"/>
        <end position="91"/>
    </location>
</feature>
<organism evidence="2 3">
    <name type="scientific">Portunus trituberculatus</name>
    <name type="common">Swimming crab</name>
    <name type="synonym">Neptunus trituberculatus</name>
    <dbReference type="NCBI Taxonomy" id="210409"/>
    <lineage>
        <taxon>Eukaryota</taxon>
        <taxon>Metazoa</taxon>
        <taxon>Ecdysozoa</taxon>
        <taxon>Arthropoda</taxon>
        <taxon>Crustacea</taxon>
        <taxon>Multicrustacea</taxon>
        <taxon>Malacostraca</taxon>
        <taxon>Eumalacostraca</taxon>
        <taxon>Eucarida</taxon>
        <taxon>Decapoda</taxon>
        <taxon>Pleocyemata</taxon>
        <taxon>Brachyura</taxon>
        <taxon>Eubrachyura</taxon>
        <taxon>Portunoidea</taxon>
        <taxon>Portunidae</taxon>
        <taxon>Portuninae</taxon>
        <taxon>Portunus</taxon>
    </lineage>
</organism>
<evidence type="ECO:0000313" key="3">
    <source>
        <dbReference type="Proteomes" id="UP000324222"/>
    </source>
</evidence>
<dbReference type="EMBL" id="VSRR010002054">
    <property type="protein sequence ID" value="MPC29337.1"/>
    <property type="molecule type" value="Genomic_DNA"/>
</dbReference>
<gene>
    <name evidence="2" type="ORF">E2C01_022565</name>
</gene>
<dbReference type="OrthoDB" id="2143914at2759"/>
<dbReference type="AlphaFoldDB" id="A0A5B7E7M2"/>
<proteinExistence type="predicted"/>
<evidence type="ECO:0000256" key="1">
    <source>
        <dbReference type="SAM" id="MobiDB-lite"/>
    </source>
</evidence>
<sequence length="91" mass="9888">MTSIQCGIDAANAQSTKSAWFDYSSKSLIGDSSVLFSPPSIIRDTLPEETHPLNSPSILPDKTTKKAKSNKKVQLDVSPRAGSRELAKRLE</sequence>
<reference evidence="2 3" key="1">
    <citation type="submission" date="2019-05" db="EMBL/GenBank/DDBJ databases">
        <title>Another draft genome of Portunus trituberculatus and its Hox gene families provides insights of decapod evolution.</title>
        <authorList>
            <person name="Jeong J.-H."/>
            <person name="Song I."/>
            <person name="Kim S."/>
            <person name="Choi T."/>
            <person name="Kim D."/>
            <person name="Ryu S."/>
            <person name="Kim W."/>
        </authorList>
    </citation>
    <scope>NUCLEOTIDE SEQUENCE [LARGE SCALE GENOMIC DNA]</scope>
    <source>
        <tissue evidence="2">Muscle</tissue>
    </source>
</reference>
<dbReference type="Proteomes" id="UP000324222">
    <property type="component" value="Unassembled WGS sequence"/>
</dbReference>
<feature type="region of interest" description="Disordered" evidence="1">
    <location>
        <begin position="45"/>
        <end position="91"/>
    </location>
</feature>
<keyword evidence="3" id="KW-1185">Reference proteome</keyword>
<protein>
    <submittedName>
        <fullName evidence="2">Uncharacterized protein</fullName>
    </submittedName>
</protein>
<evidence type="ECO:0000313" key="2">
    <source>
        <dbReference type="EMBL" id="MPC29337.1"/>
    </source>
</evidence>
<name>A0A5B7E7M2_PORTR</name>
<comment type="caution">
    <text evidence="2">The sequence shown here is derived from an EMBL/GenBank/DDBJ whole genome shotgun (WGS) entry which is preliminary data.</text>
</comment>